<dbReference type="Pfam" id="PF09786">
    <property type="entry name" value="CytochromB561_N"/>
    <property type="match status" value="2"/>
</dbReference>
<feature type="compositionally biased region" description="Low complexity" evidence="1">
    <location>
        <begin position="170"/>
        <end position="183"/>
    </location>
</feature>
<keyword evidence="4" id="KW-1185">Reference proteome</keyword>
<dbReference type="AlphaFoldDB" id="A0AAV9F8V9"/>
<name>A0AAV9F8V9_ACOCL</name>
<evidence type="ECO:0000256" key="1">
    <source>
        <dbReference type="SAM" id="MobiDB-lite"/>
    </source>
</evidence>
<keyword evidence="2" id="KW-1133">Transmembrane helix</keyword>
<feature type="transmembrane region" description="Helical" evidence="2">
    <location>
        <begin position="84"/>
        <end position="105"/>
    </location>
</feature>
<protein>
    <recommendedName>
        <fullName evidence="5">Transmembrane protein 209</fullName>
    </recommendedName>
</protein>
<evidence type="ECO:0000313" key="4">
    <source>
        <dbReference type="Proteomes" id="UP001180020"/>
    </source>
</evidence>
<dbReference type="InterPro" id="IPR019176">
    <property type="entry name" value="Cytochrome_B561-rel"/>
</dbReference>
<accession>A0AAV9F8V9</accession>
<evidence type="ECO:0000256" key="2">
    <source>
        <dbReference type="SAM" id="Phobius"/>
    </source>
</evidence>
<evidence type="ECO:0000313" key="3">
    <source>
        <dbReference type="EMBL" id="KAK1321886.1"/>
    </source>
</evidence>
<reference evidence="3" key="1">
    <citation type="journal article" date="2023" name="Nat. Commun.">
        <title>Diploid and tetraploid genomes of Acorus and the evolution of monocots.</title>
        <authorList>
            <person name="Ma L."/>
            <person name="Liu K.W."/>
            <person name="Li Z."/>
            <person name="Hsiao Y.Y."/>
            <person name="Qi Y."/>
            <person name="Fu T."/>
            <person name="Tang G.D."/>
            <person name="Zhang D."/>
            <person name="Sun W.H."/>
            <person name="Liu D.K."/>
            <person name="Li Y."/>
            <person name="Chen G.Z."/>
            <person name="Liu X.D."/>
            <person name="Liao X.Y."/>
            <person name="Jiang Y.T."/>
            <person name="Yu X."/>
            <person name="Hao Y."/>
            <person name="Huang J."/>
            <person name="Zhao X.W."/>
            <person name="Ke S."/>
            <person name="Chen Y.Y."/>
            <person name="Wu W.L."/>
            <person name="Hsu J.L."/>
            <person name="Lin Y.F."/>
            <person name="Huang M.D."/>
            <person name="Li C.Y."/>
            <person name="Huang L."/>
            <person name="Wang Z.W."/>
            <person name="Zhao X."/>
            <person name="Zhong W.Y."/>
            <person name="Peng D.H."/>
            <person name="Ahmad S."/>
            <person name="Lan S."/>
            <person name="Zhang J.S."/>
            <person name="Tsai W.C."/>
            <person name="Van de Peer Y."/>
            <person name="Liu Z.J."/>
        </authorList>
    </citation>
    <scope>NUCLEOTIDE SEQUENCE</scope>
    <source>
        <strain evidence="3">CP</strain>
    </source>
</reference>
<sequence>MEADKTPPKQQKPPPTAVKFSVYQNPTLSAALTAKSLQPSASTYLIILSLSSASALSLLSLLSREDRLVHGLASLKIPKTTARLLAKVLQITACLVFVGSLSALLRALSLRHTRRRKVAAAAAAAKDETRLTERQLGFMGLRPKPLDEPPKKPPKSRSSPFQSLVPVHKSSSSHTRTPSSSTVPPRPSPPSSDWRGGSTSPWSKQRWSSSKGMLTESSFEEFLEESPATVDMVTPQTRLRGFGIASPGSLGSNSAASSGAATRSTPLRTVRMSPASQKYTTPPKKGEGELPLPMSMEEAIKAFEGLGVYPQIEVWRDRLRQWFSSVVLNPLLDKIETSHVQVMQAAANVGISVNVSQVGSNLGNVVVPAANVSPISGSKEWQPTFALNEDGVLHQLRAALLQARDGSASSLQYSQQNPLIPHVQACLDAITEYQRLHALLKGELVKGLLPQSSIRAEYTVQRVRELAEGTCIKNYEYQMSGEVSDKANKKWSPELPTDSHLLLYLFCAFLEHPKWMLHVDPASYSGTQPSKNPLFLGVLPPKESFPEKYVAVISGVPSIVHPGACILVCGKQSPPLFALYWDKKLQFCLQGRTALWDAILLLCHKIKVGYGGVVRGVHLGSSAFSILPVMDLEDED</sequence>
<gene>
    <name evidence="3" type="ORF">QJS10_CPA03g01269</name>
</gene>
<keyword evidence="2" id="KW-0472">Membrane</keyword>
<feature type="region of interest" description="Disordered" evidence="1">
    <location>
        <begin position="244"/>
        <end position="290"/>
    </location>
</feature>
<dbReference type="GO" id="GO:0016020">
    <property type="term" value="C:membrane"/>
    <property type="evidence" value="ECO:0007669"/>
    <property type="project" value="TreeGrafter"/>
</dbReference>
<dbReference type="PANTHER" id="PTHR21780">
    <property type="entry name" value="TRANSMEMBRANE PROTEIN 209"/>
    <property type="match status" value="1"/>
</dbReference>
<evidence type="ECO:0008006" key="5">
    <source>
        <dbReference type="Google" id="ProtNLM"/>
    </source>
</evidence>
<dbReference type="PANTHER" id="PTHR21780:SF0">
    <property type="entry name" value="TRANSMEMBRANE PROTEIN 209"/>
    <property type="match status" value="1"/>
</dbReference>
<dbReference type="Proteomes" id="UP001180020">
    <property type="component" value="Unassembled WGS sequence"/>
</dbReference>
<dbReference type="EMBL" id="JAUJYO010000003">
    <property type="protein sequence ID" value="KAK1321886.1"/>
    <property type="molecule type" value="Genomic_DNA"/>
</dbReference>
<feature type="region of interest" description="Disordered" evidence="1">
    <location>
        <begin position="133"/>
        <end position="211"/>
    </location>
</feature>
<reference evidence="3" key="2">
    <citation type="submission" date="2023-06" db="EMBL/GenBank/DDBJ databases">
        <authorList>
            <person name="Ma L."/>
            <person name="Liu K.-W."/>
            <person name="Li Z."/>
            <person name="Hsiao Y.-Y."/>
            <person name="Qi Y."/>
            <person name="Fu T."/>
            <person name="Tang G."/>
            <person name="Zhang D."/>
            <person name="Sun W.-H."/>
            <person name="Liu D.-K."/>
            <person name="Li Y."/>
            <person name="Chen G.-Z."/>
            <person name="Liu X.-D."/>
            <person name="Liao X.-Y."/>
            <person name="Jiang Y.-T."/>
            <person name="Yu X."/>
            <person name="Hao Y."/>
            <person name="Huang J."/>
            <person name="Zhao X.-W."/>
            <person name="Ke S."/>
            <person name="Chen Y.-Y."/>
            <person name="Wu W.-L."/>
            <person name="Hsu J.-L."/>
            <person name="Lin Y.-F."/>
            <person name="Huang M.-D."/>
            <person name="Li C.-Y."/>
            <person name="Huang L."/>
            <person name="Wang Z.-W."/>
            <person name="Zhao X."/>
            <person name="Zhong W.-Y."/>
            <person name="Peng D.-H."/>
            <person name="Ahmad S."/>
            <person name="Lan S."/>
            <person name="Zhang J.-S."/>
            <person name="Tsai W.-C."/>
            <person name="Van De Peer Y."/>
            <person name="Liu Z.-J."/>
        </authorList>
    </citation>
    <scope>NUCLEOTIDE SEQUENCE</scope>
    <source>
        <strain evidence="3">CP</strain>
        <tissue evidence="3">Leaves</tissue>
    </source>
</reference>
<keyword evidence="2" id="KW-0812">Transmembrane</keyword>
<comment type="caution">
    <text evidence="3">The sequence shown here is derived from an EMBL/GenBank/DDBJ whole genome shotgun (WGS) entry which is preliminary data.</text>
</comment>
<proteinExistence type="predicted"/>
<organism evidence="3 4">
    <name type="scientific">Acorus calamus</name>
    <name type="common">Sweet flag</name>
    <dbReference type="NCBI Taxonomy" id="4465"/>
    <lineage>
        <taxon>Eukaryota</taxon>
        <taxon>Viridiplantae</taxon>
        <taxon>Streptophyta</taxon>
        <taxon>Embryophyta</taxon>
        <taxon>Tracheophyta</taxon>
        <taxon>Spermatophyta</taxon>
        <taxon>Magnoliopsida</taxon>
        <taxon>Liliopsida</taxon>
        <taxon>Acoraceae</taxon>
        <taxon>Acorus</taxon>
    </lineage>
</organism>
<feature type="compositionally biased region" description="Low complexity" evidence="1">
    <location>
        <begin position="245"/>
        <end position="261"/>
    </location>
</feature>
<feature type="compositionally biased region" description="Polar residues" evidence="1">
    <location>
        <begin position="197"/>
        <end position="211"/>
    </location>
</feature>
<feature type="transmembrane region" description="Helical" evidence="2">
    <location>
        <begin position="44"/>
        <end position="63"/>
    </location>
</feature>